<organism evidence="4">
    <name type="scientific">Drosophila sechellia</name>
    <name type="common">Fruit fly</name>
    <dbReference type="NCBI Taxonomy" id="7238"/>
    <lineage>
        <taxon>Eukaryota</taxon>
        <taxon>Metazoa</taxon>
        <taxon>Ecdysozoa</taxon>
        <taxon>Arthropoda</taxon>
        <taxon>Hexapoda</taxon>
        <taxon>Insecta</taxon>
        <taxon>Pterygota</taxon>
        <taxon>Neoptera</taxon>
        <taxon>Endopterygota</taxon>
        <taxon>Diptera</taxon>
        <taxon>Brachycera</taxon>
        <taxon>Muscomorpha</taxon>
        <taxon>Ephydroidea</taxon>
        <taxon>Drosophilidae</taxon>
        <taxon>Drosophila</taxon>
        <taxon>Sophophora</taxon>
    </lineage>
</organism>
<name>B4ILC1_DROSE</name>
<protein>
    <submittedName>
        <fullName evidence="3">GM13255</fullName>
    </submittedName>
</protein>
<feature type="compositionally biased region" description="Polar residues" evidence="1">
    <location>
        <begin position="132"/>
        <end position="145"/>
    </location>
</feature>
<sequence>MTTNRITRLLVLLELTALVASHQAHAAAVGLKCGGKSAVCAGPLSYQQCVDDLTSGPVVPCALNTRCVTDGLEICVPVKSAAEAPTAAVAKMVTITDSPIVSESAPLVDSTTSGSGVEISTEGAPPSAVPTKPSTPVETTQAPAETTQIPVETTQIPVETMQIPDETIQIPVETTQIPVETTLAPLETTQAPGETTTAAMKRLPLGRKHHWIRNRRCPAIPLPWTPHRHPDRKAFTQPLNPTHQEKIPTILR</sequence>
<dbReference type="AlphaFoldDB" id="B4ILC1"/>
<evidence type="ECO:0000313" key="3">
    <source>
        <dbReference type="EMBL" id="EDW53767.1"/>
    </source>
</evidence>
<dbReference type="STRING" id="7238.B4ILC1"/>
<feature type="region of interest" description="Disordered" evidence="1">
    <location>
        <begin position="105"/>
        <end position="145"/>
    </location>
</feature>
<accession>B4ILC1</accession>
<dbReference type="PANTHER" id="PTHR20003:SF8">
    <property type="entry name" value="PROLINE-RICH PROTEIN BSTNI SUBFAMILY 3"/>
    <property type="match status" value="1"/>
</dbReference>
<dbReference type="KEGG" id="dse:6620323"/>
<dbReference type="HOGENOM" id="CLU_1103761_0_0_1"/>
<keyword evidence="2" id="KW-0732">Signal</keyword>
<reference evidence="3 4" key="1">
    <citation type="journal article" date="2007" name="Nature">
        <title>Evolution of genes and genomes on the Drosophila phylogeny.</title>
        <authorList>
            <consortium name="Drosophila 12 Genomes Consortium"/>
            <person name="Clark A.G."/>
            <person name="Eisen M.B."/>
            <person name="Smith D.R."/>
            <person name="Bergman C.M."/>
            <person name="Oliver B."/>
            <person name="Markow T.A."/>
            <person name="Kaufman T.C."/>
            <person name="Kellis M."/>
            <person name="Gelbart W."/>
            <person name="Iyer V.N."/>
            <person name="Pollard D.A."/>
            <person name="Sackton T.B."/>
            <person name="Larracuente A.M."/>
            <person name="Singh N.D."/>
            <person name="Abad J.P."/>
            <person name="Abt D.N."/>
            <person name="Adryan B."/>
            <person name="Aguade M."/>
            <person name="Akashi H."/>
            <person name="Anderson W.W."/>
            <person name="Aquadro C.F."/>
            <person name="Ardell D.H."/>
            <person name="Arguello R."/>
            <person name="Artieri C.G."/>
            <person name="Barbash D.A."/>
            <person name="Barker D."/>
            <person name="Barsanti P."/>
            <person name="Batterham P."/>
            <person name="Batzoglou S."/>
            <person name="Begun D."/>
            <person name="Bhutkar A."/>
            <person name="Blanco E."/>
            <person name="Bosak S.A."/>
            <person name="Bradley R.K."/>
            <person name="Brand A.D."/>
            <person name="Brent M.R."/>
            <person name="Brooks A.N."/>
            <person name="Brown R.H."/>
            <person name="Butlin R.K."/>
            <person name="Caggese C."/>
            <person name="Calvi B.R."/>
            <person name="Bernardo de Carvalho A."/>
            <person name="Caspi A."/>
            <person name="Castrezana S."/>
            <person name="Celniker S.E."/>
            <person name="Chang J.L."/>
            <person name="Chapple C."/>
            <person name="Chatterji S."/>
            <person name="Chinwalla A."/>
            <person name="Civetta A."/>
            <person name="Clifton S.W."/>
            <person name="Comeron J.M."/>
            <person name="Costello J.C."/>
            <person name="Coyne J.A."/>
            <person name="Daub J."/>
            <person name="David R.G."/>
            <person name="Delcher A.L."/>
            <person name="Delehaunty K."/>
            <person name="Do C.B."/>
            <person name="Ebling H."/>
            <person name="Edwards K."/>
            <person name="Eickbush T."/>
            <person name="Evans J.D."/>
            <person name="Filipski A."/>
            <person name="Findeiss S."/>
            <person name="Freyhult E."/>
            <person name="Fulton L."/>
            <person name="Fulton R."/>
            <person name="Garcia A.C."/>
            <person name="Gardiner A."/>
            <person name="Garfield D.A."/>
            <person name="Garvin B.E."/>
            <person name="Gibson G."/>
            <person name="Gilbert D."/>
            <person name="Gnerre S."/>
            <person name="Godfrey J."/>
            <person name="Good R."/>
            <person name="Gotea V."/>
            <person name="Gravely B."/>
            <person name="Greenberg A.J."/>
            <person name="Griffiths-Jones S."/>
            <person name="Gross S."/>
            <person name="Guigo R."/>
            <person name="Gustafson E.A."/>
            <person name="Haerty W."/>
            <person name="Hahn M.W."/>
            <person name="Halligan D.L."/>
            <person name="Halpern A.L."/>
            <person name="Halter G.M."/>
            <person name="Han M.V."/>
            <person name="Heger A."/>
            <person name="Hillier L."/>
            <person name="Hinrichs A.S."/>
            <person name="Holmes I."/>
            <person name="Hoskins R.A."/>
            <person name="Hubisz M.J."/>
            <person name="Hultmark D."/>
            <person name="Huntley M.A."/>
            <person name="Jaffe D.B."/>
            <person name="Jagadeeshan S."/>
            <person name="Jeck W.R."/>
            <person name="Johnson J."/>
            <person name="Jones C.D."/>
            <person name="Jordan W.C."/>
            <person name="Karpen G.H."/>
            <person name="Kataoka E."/>
            <person name="Keightley P.D."/>
            <person name="Kheradpour P."/>
            <person name="Kirkness E.F."/>
            <person name="Koerich L.B."/>
            <person name="Kristiansen K."/>
            <person name="Kudrna D."/>
            <person name="Kulathinal R.J."/>
            <person name="Kumar S."/>
            <person name="Kwok R."/>
            <person name="Lander E."/>
            <person name="Langley C.H."/>
            <person name="Lapoint R."/>
            <person name="Lazzaro B.P."/>
            <person name="Lee S.J."/>
            <person name="Levesque L."/>
            <person name="Li R."/>
            <person name="Lin C.F."/>
            <person name="Lin M.F."/>
            <person name="Lindblad-Toh K."/>
            <person name="Llopart A."/>
            <person name="Long M."/>
            <person name="Low L."/>
            <person name="Lozovsky E."/>
            <person name="Lu J."/>
            <person name="Luo M."/>
            <person name="Machado C.A."/>
            <person name="Makalowski W."/>
            <person name="Marzo M."/>
            <person name="Matsuda M."/>
            <person name="Matzkin L."/>
            <person name="McAllister B."/>
            <person name="McBride C.S."/>
            <person name="McKernan B."/>
            <person name="McKernan K."/>
            <person name="Mendez-Lago M."/>
            <person name="Minx P."/>
            <person name="Mollenhauer M.U."/>
            <person name="Montooth K."/>
            <person name="Mount S.M."/>
            <person name="Mu X."/>
            <person name="Myers E."/>
            <person name="Negre B."/>
            <person name="Newfeld S."/>
            <person name="Nielsen R."/>
            <person name="Noor M.A."/>
            <person name="O'Grady P."/>
            <person name="Pachter L."/>
            <person name="Papaceit M."/>
            <person name="Parisi M.J."/>
            <person name="Parisi M."/>
            <person name="Parts L."/>
            <person name="Pedersen J.S."/>
            <person name="Pesole G."/>
            <person name="Phillippy A.M."/>
            <person name="Ponting C.P."/>
            <person name="Pop M."/>
            <person name="Porcelli D."/>
            <person name="Powell J.R."/>
            <person name="Prohaska S."/>
            <person name="Pruitt K."/>
            <person name="Puig M."/>
            <person name="Quesneville H."/>
            <person name="Ram K.R."/>
            <person name="Rand D."/>
            <person name="Rasmussen M.D."/>
            <person name="Reed L.K."/>
            <person name="Reenan R."/>
            <person name="Reily A."/>
            <person name="Remington K.A."/>
            <person name="Rieger T.T."/>
            <person name="Ritchie M.G."/>
            <person name="Robin C."/>
            <person name="Rogers Y.H."/>
            <person name="Rohde C."/>
            <person name="Rozas J."/>
            <person name="Rubenfield M.J."/>
            <person name="Ruiz A."/>
            <person name="Russo S."/>
            <person name="Salzberg S.L."/>
            <person name="Sanchez-Gracia A."/>
            <person name="Saranga D.J."/>
            <person name="Sato H."/>
            <person name="Schaeffer S.W."/>
            <person name="Schatz M.C."/>
            <person name="Schlenke T."/>
            <person name="Schwartz R."/>
            <person name="Segarra C."/>
            <person name="Singh R.S."/>
            <person name="Sirot L."/>
            <person name="Sirota M."/>
            <person name="Sisneros N.B."/>
            <person name="Smith C.D."/>
            <person name="Smith T.F."/>
            <person name="Spieth J."/>
            <person name="Stage D.E."/>
            <person name="Stark A."/>
            <person name="Stephan W."/>
            <person name="Strausberg R.L."/>
            <person name="Strempel S."/>
            <person name="Sturgill D."/>
            <person name="Sutton G."/>
            <person name="Sutton G.G."/>
            <person name="Tao W."/>
            <person name="Teichmann S."/>
            <person name="Tobari Y.N."/>
            <person name="Tomimura Y."/>
            <person name="Tsolas J.M."/>
            <person name="Valente V.L."/>
            <person name="Venter E."/>
            <person name="Venter J.C."/>
            <person name="Vicario S."/>
            <person name="Vieira F.G."/>
            <person name="Vilella A.J."/>
            <person name="Villasante A."/>
            <person name="Walenz B."/>
            <person name="Wang J."/>
            <person name="Wasserman M."/>
            <person name="Watts T."/>
            <person name="Wilson D."/>
            <person name="Wilson R.K."/>
            <person name="Wing R.A."/>
            <person name="Wolfner M.F."/>
            <person name="Wong A."/>
            <person name="Wong G.K."/>
            <person name="Wu C.I."/>
            <person name="Wu G."/>
            <person name="Yamamoto D."/>
            <person name="Yang H.P."/>
            <person name="Yang S.P."/>
            <person name="Yorke J.A."/>
            <person name="Yoshida K."/>
            <person name="Zdobnov E."/>
            <person name="Zhang P."/>
            <person name="Zhang Y."/>
            <person name="Zimin A.V."/>
            <person name="Baldwin J."/>
            <person name="Abdouelleil A."/>
            <person name="Abdulkadir J."/>
            <person name="Abebe A."/>
            <person name="Abera B."/>
            <person name="Abreu J."/>
            <person name="Acer S.C."/>
            <person name="Aftuck L."/>
            <person name="Alexander A."/>
            <person name="An P."/>
            <person name="Anderson E."/>
            <person name="Anderson S."/>
            <person name="Arachi H."/>
            <person name="Azer M."/>
            <person name="Bachantsang P."/>
            <person name="Barry A."/>
            <person name="Bayul T."/>
            <person name="Berlin A."/>
            <person name="Bessette D."/>
            <person name="Bloom T."/>
            <person name="Blye J."/>
            <person name="Boguslavskiy L."/>
            <person name="Bonnet C."/>
            <person name="Boukhgalter B."/>
            <person name="Bourzgui I."/>
            <person name="Brown A."/>
            <person name="Cahill P."/>
            <person name="Channer S."/>
            <person name="Cheshatsang Y."/>
            <person name="Chuda L."/>
            <person name="Citroen M."/>
            <person name="Collymore A."/>
            <person name="Cooke P."/>
            <person name="Costello M."/>
            <person name="D'Aco K."/>
            <person name="Daza R."/>
            <person name="De Haan G."/>
            <person name="DeGray S."/>
            <person name="DeMaso C."/>
            <person name="Dhargay N."/>
            <person name="Dooley K."/>
            <person name="Dooley E."/>
            <person name="Doricent M."/>
            <person name="Dorje P."/>
            <person name="Dorjee K."/>
            <person name="Dupes A."/>
            <person name="Elong R."/>
            <person name="Falk J."/>
            <person name="Farina A."/>
            <person name="Faro S."/>
            <person name="Ferguson D."/>
            <person name="Fisher S."/>
            <person name="Foley C.D."/>
            <person name="Franke A."/>
            <person name="Friedrich D."/>
            <person name="Gadbois L."/>
            <person name="Gearin G."/>
            <person name="Gearin C.R."/>
            <person name="Giannoukos G."/>
            <person name="Goode T."/>
            <person name="Graham J."/>
            <person name="Grandbois E."/>
            <person name="Grewal S."/>
            <person name="Gyaltsen K."/>
            <person name="Hafez N."/>
            <person name="Hagos B."/>
            <person name="Hall J."/>
            <person name="Henson C."/>
            <person name="Hollinger A."/>
            <person name="Honan T."/>
            <person name="Huard M.D."/>
            <person name="Hughes L."/>
            <person name="Hurhula B."/>
            <person name="Husby M.E."/>
            <person name="Kamat A."/>
            <person name="Kanga B."/>
            <person name="Kashin S."/>
            <person name="Khazanovich D."/>
            <person name="Kisner P."/>
            <person name="Lance K."/>
            <person name="Lara M."/>
            <person name="Lee W."/>
            <person name="Lennon N."/>
            <person name="Letendre F."/>
            <person name="LeVine R."/>
            <person name="Lipovsky A."/>
            <person name="Liu X."/>
            <person name="Liu J."/>
            <person name="Liu S."/>
            <person name="Lokyitsang T."/>
            <person name="Lokyitsang Y."/>
            <person name="Lubonja R."/>
            <person name="Lui A."/>
            <person name="MacDonald P."/>
            <person name="Magnisalis V."/>
            <person name="Maru K."/>
            <person name="Matthews C."/>
            <person name="McCusker W."/>
            <person name="McDonough S."/>
            <person name="Mehta T."/>
            <person name="Meldrim J."/>
            <person name="Meneus L."/>
            <person name="Mihai O."/>
            <person name="Mihalev A."/>
            <person name="Mihova T."/>
            <person name="Mittelman R."/>
            <person name="Mlenga V."/>
            <person name="Montmayeur A."/>
            <person name="Mulrain L."/>
            <person name="Navidi A."/>
            <person name="Naylor J."/>
            <person name="Negash T."/>
            <person name="Nguyen T."/>
            <person name="Nguyen N."/>
            <person name="Nicol R."/>
            <person name="Norbu C."/>
            <person name="Norbu N."/>
            <person name="Novod N."/>
            <person name="O'Neill B."/>
            <person name="Osman S."/>
            <person name="Markiewicz E."/>
            <person name="Oyono O.L."/>
            <person name="Patti C."/>
            <person name="Phunkhang P."/>
            <person name="Pierre F."/>
            <person name="Priest M."/>
            <person name="Raghuraman S."/>
            <person name="Rege F."/>
            <person name="Reyes R."/>
            <person name="Rise C."/>
            <person name="Rogov P."/>
            <person name="Ross K."/>
            <person name="Ryan E."/>
            <person name="Settipalli S."/>
            <person name="Shea T."/>
            <person name="Sherpa N."/>
            <person name="Shi L."/>
            <person name="Shih D."/>
            <person name="Sparrow T."/>
            <person name="Spaulding J."/>
            <person name="Stalker J."/>
            <person name="Stange-Thomann N."/>
            <person name="Stavropoulos S."/>
            <person name="Stone C."/>
            <person name="Strader C."/>
            <person name="Tesfaye S."/>
            <person name="Thomson T."/>
            <person name="Thoulutsang Y."/>
            <person name="Thoulutsang D."/>
            <person name="Topham K."/>
            <person name="Topping I."/>
            <person name="Tsamla T."/>
            <person name="Vassiliev H."/>
            <person name="Vo A."/>
            <person name="Wangchuk T."/>
            <person name="Wangdi T."/>
            <person name="Weiand M."/>
            <person name="Wilkinson J."/>
            <person name="Wilson A."/>
            <person name="Yadav S."/>
            <person name="Young G."/>
            <person name="Yu Q."/>
            <person name="Zembek L."/>
            <person name="Zhong D."/>
            <person name="Zimmer A."/>
            <person name="Zwirko Z."/>
            <person name="Jaffe D.B."/>
            <person name="Alvarez P."/>
            <person name="Brockman W."/>
            <person name="Butler J."/>
            <person name="Chin C."/>
            <person name="Gnerre S."/>
            <person name="Grabherr M."/>
            <person name="Kleber M."/>
            <person name="Mauceli E."/>
            <person name="MacCallum I."/>
        </authorList>
    </citation>
    <scope>NUCLEOTIDE SEQUENCE [LARGE SCALE GENOMIC DNA]</scope>
    <source>
        <strain evidence="4">Rob3c / Tucson 14021-0248.25</strain>
    </source>
</reference>
<dbReference type="Proteomes" id="UP000001292">
    <property type="component" value="Unassembled WGS sequence"/>
</dbReference>
<feature type="signal peptide" evidence="2">
    <location>
        <begin position="1"/>
        <end position="21"/>
    </location>
</feature>
<feature type="chain" id="PRO_5002810647" evidence="2">
    <location>
        <begin position="22"/>
        <end position="252"/>
    </location>
</feature>
<gene>
    <name evidence="3" type="primary">Dsec\GM13255</name>
    <name evidence="3" type="ORF">Dsec_GM13255</name>
</gene>
<proteinExistence type="predicted"/>
<dbReference type="PANTHER" id="PTHR20003">
    <property type="entry name" value="GLYCOPROTEIN-RELATED"/>
    <property type="match status" value="1"/>
</dbReference>
<dbReference type="EMBL" id="CH480868">
    <property type="protein sequence ID" value="EDW53767.1"/>
    <property type="molecule type" value="Genomic_DNA"/>
</dbReference>
<evidence type="ECO:0000313" key="4">
    <source>
        <dbReference type="Proteomes" id="UP000001292"/>
    </source>
</evidence>
<evidence type="ECO:0000256" key="2">
    <source>
        <dbReference type="SAM" id="SignalP"/>
    </source>
</evidence>
<evidence type="ECO:0000256" key="1">
    <source>
        <dbReference type="SAM" id="MobiDB-lite"/>
    </source>
</evidence>
<keyword evidence="4" id="KW-1185">Reference proteome</keyword>